<name>A0AAP0INH5_9MAGN</name>
<proteinExistence type="predicted"/>
<keyword evidence="2" id="KW-1185">Reference proteome</keyword>
<sequence>MPRAEWWEVLYQFSAKERNRAEECHQQSSGGRSSRICFRPLFGRPSRVVRSTEEETGSQLLEEFTPKRGGEELIFVTHDGLGNALKAEDVRDVDGGQVGSGVVGWDANEMAVLVTLASK</sequence>
<evidence type="ECO:0000313" key="2">
    <source>
        <dbReference type="Proteomes" id="UP001419268"/>
    </source>
</evidence>
<dbReference type="EMBL" id="JBBNAG010000007">
    <property type="protein sequence ID" value="KAK9118746.1"/>
    <property type="molecule type" value="Genomic_DNA"/>
</dbReference>
<reference evidence="1 2" key="1">
    <citation type="submission" date="2024-01" db="EMBL/GenBank/DDBJ databases">
        <title>Genome assemblies of Stephania.</title>
        <authorList>
            <person name="Yang L."/>
        </authorList>
    </citation>
    <scope>NUCLEOTIDE SEQUENCE [LARGE SCALE GENOMIC DNA]</scope>
    <source>
        <strain evidence="1">JXDWG</strain>
        <tissue evidence="1">Leaf</tissue>
    </source>
</reference>
<dbReference type="Proteomes" id="UP001419268">
    <property type="component" value="Unassembled WGS sequence"/>
</dbReference>
<comment type="caution">
    <text evidence="1">The sequence shown here is derived from an EMBL/GenBank/DDBJ whole genome shotgun (WGS) entry which is preliminary data.</text>
</comment>
<protein>
    <submittedName>
        <fullName evidence="1">Uncharacterized protein</fullName>
    </submittedName>
</protein>
<organism evidence="1 2">
    <name type="scientific">Stephania cephalantha</name>
    <dbReference type="NCBI Taxonomy" id="152367"/>
    <lineage>
        <taxon>Eukaryota</taxon>
        <taxon>Viridiplantae</taxon>
        <taxon>Streptophyta</taxon>
        <taxon>Embryophyta</taxon>
        <taxon>Tracheophyta</taxon>
        <taxon>Spermatophyta</taxon>
        <taxon>Magnoliopsida</taxon>
        <taxon>Ranunculales</taxon>
        <taxon>Menispermaceae</taxon>
        <taxon>Menispermoideae</taxon>
        <taxon>Cissampelideae</taxon>
        <taxon>Stephania</taxon>
    </lineage>
</organism>
<accession>A0AAP0INH5</accession>
<dbReference type="AlphaFoldDB" id="A0AAP0INH5"/>
<gene>
    <name evidence="1" type="ORF">Scep_016839</name>
</gene>
<evidence type="ECO:0000313" key="1">
    <source>
        <dbReference type="EMBL" id="KAK9118746.1"/>
    </source>
</evidence>